<protein>
    <submittedName>
        <fullName evidence="4">Leucine-rich repeat extensin-like protein 5</fullName>
    </submittedName>
</protein>
<keyword evidence="2" id="KW-0732">Signal</keyword>
<name>A0ABM0JXC8_APLCA</name>
<organism evidence="3 4">
    <name type="scientific">Aplysia californica</name>
    <name type="common">California sea hare</name>
    <dbReference type="NCBI Taxonomy" id="6500"/>
    <lineage>
        <taxon>Eukaryota</taxon>
        <taxon>Metazoa</taxon>
        <taxon>Spiralia</taxon>
        <taxon>Lophotrochozoa</taxon>
        <taxon>Mollusca</taxon>
        <taxon>Gastropoda</taxon>
        <taxon>Heterobranchia</taxon>
        <taxon>Euthyneura</taxon>
        <taxon>Tectipleura</taxon>
        <taxon>Aplysiida</taxon>
        <taxon>Aplysioidea</taxon>
        <taxon>Aplysiidae</taxon>
        <taxon>Aplysia</taxon>
    </lineage>
</organism>
<evidence type="ECO:0000313" key="4">
    <source>
        <dbReference type="RefSeq" id="XP_005103759.1"/>
    </source>
</evidence>
<keyword evidence="3" id="KW-1185">Reference proteome</keyword>
<evidence type="ECO:0000256" key="2">
    <source>
        <dbReference type="SAM" id="SignalP"/>
    </source>
</evidence>
<feature type="signal peptide" evidence="2">
    <location>
        <begin position="1"/>
        <end position="28"/>
    </location>
</feature>
<feature type="compositionally biased region" description="Basic and acidic residues" evidence="1">
    <location>
        <begin position="101"/>
        <end position="125"/>
    </location>
</feature>
<gene>
    <name evidence="4" type="primary">LOC101851208</name>
</gene>
<accession>A0ABM0JXC8</accession>
<dbReference type="RefSeq" id="XP_005103759.1">
    <property type="nucleotide sequence ID" value="XM_005103702.1"/>
</dbReference>
<evidence type="ECO:0000313" key="3">
    <source>
        <dbReference type="Proteomes" id="UP000694888"/>
    </source>
</evidence>
<proteinExistence type="predicted"/>
<sequence>MSAAFQWCVVVVAVVVFFLTTPPTLVSGSSPVLYRANKIGIQLDTPPGVHDLPPDVPSPQSDYPPPESSQGRGGGGSGYNNEDRTLPLRPVLPQLNAYSPDPRDRARAESQPELKSFGERDDPIENRPPSSGRSSGVEPVSSGGYFVGSPGGKYVSPSSLQHSGGEDHTKPRVGLQGGAGPASLRGKPVEPRVHSRKPGAYTPNTPAYPPPPPVSNQPAYPAPHSPAGYKPAHNDHHGPAGYKPVHSDHHSLAGYKPAHNDHNHANQPNPYGNSNPGAYHPPAQQNLFPAAKQPGPVSQPMRPPSPPQAPSKDKTTNPISPPGIPANFPAPFAFPENLKINHKFPFPSTISFNSPRPFKNRSPSGFPSAGSVFGTGFPDPVDAKYTRRSPPVTEQQNPAPASQTGYPRYRQSPNLFCEV</sequence>
<feature type="region of interest" description="Disordered" evidence="1">
    <location>
        <begin position="355"/>
        <end position="419"/>
    </location>
</feature>
<dbReference type="GeneID" id="101851208"/>
<reference evidence="4" key="1">
    <citation type="submission" date="2025-08" db="UniProtKB">
        <authorList>
            <consortium name="RefSeq"/>
        </authorList>
    </citation>
    <scope>IDENTIFICATION</scope>
</reference>
<feature type="compositionally biased region" description="Pro residues" evidence="1">
    <location>
        <begin position="54"/>
        <end position="67"/>
    </location>
</feature>
<feature type="compositionally biased region" description="Polar residues" evidence="1">
    <location>
        <begin position="392"/>
        <end position="405"/>
    </location>
</feature>
<feature type="compositionally biased region" description="Polar residues" evidence="1">
    <location>
        <begin position="265"/>
        <end position="276"/>
    </location>
</feature>
<feature type="compositionally biased region" description="Pro residues" evidence="1">
    <location>
        <begin position="206"/>
        <end position="224"/>
    </location>
</feature>
<feature type="chain" id="PRO_5045704203" evidence="2">
    <location>
        <begin position="29"/>
        <end position="419"/>
    </location>
</feature>
<dbReference type="Proteomes" id="UP000694888">
    <property type="component" value="Unplaced"/>
</dbReference>
<evidence type="ECO:0000256" key="1">
    <source>
        <dbReference type="SAM" id="MobiDB-lite"/>
    </source>
</evidence>
<feature type="region of interest" description="Disordered" evidence="1">
    <location>
        <begin position="44"/>
        <end position="332"/>
    </location>
</feature>